<gene>
    <name evidence="2" type="ORF">COLAER_00016</name>
</gene>
<sequence length="39" mass="3949">MPLAENVLAAGAPQLGHTTSGVSDMGCSTSNTLPQLEHL</sequence>
<organism evidence="2 3">
    <name type="scientific">Collinsella aerofaciens (strain ATCC 25986 / DSM 3979 / JCM 10188 / KCTC 3647 / NCTC 11838 / VPI 1003)</name>
    <dbReference type="NCBI Taxonomy" id="411903"/>
    <lineage>
        <taxon>Bacteria</taxon>
        <taxon>Bacillati</taxon>
        <taxon>Actinomycetota</taxon>
        <taxon>Coriobacteriia</taxon>
        <taxon>Coriobacteriales</taxon>
        <taxon>Coriobacteriaceae</taxon>
        <taxon>Collinsella</taxon>
    </lineage>
</organism>
<protein>
    <submittedName>
        <fullName evidence="2">Uncharacterized protein</fullName>
    </submittedName>
</protein>
<evidence type="ECO:0000256" key="1">
    <source>
        <dbReference type="SAM" id="MobiDB-lite"/>
    </source>
</evidence>
<dbReference type="Proteomes" id="UP000002979">
    <property type="component" value="Unassembled WGS sequence"/>
</dbReference>
<name>A4E6J3_COLAA</name>
<reference evidence="2 3" key="1">
    <citation type="submission" date="2007-01" db="EMBL/GenBank/DDBJ databases">
        <title>Draft genome sequence of Collinsella aerofaciens (ATCC 25986).</title>
        <authorList>
            <person name="Sudarsanam P."/>
            <person name="Ley R."/>
            <person name="Guruge J."/>
            <person name="Turnbaugh P.J."/>
            <person name="Mahowald M."/>
            <person name="Liep D."/>
            <person name="Gordon J."/>
        </authorList>
    </citation>
    <scope>NUCLEOTIDE SEQUENCE [LARGE SCALE GENOMIC DNA]</scope>
    <source>
        <strain evidence="3">ATCC 25986 / DSM 3979 / JCM 10188 / KCTC 3647 / NCTC 11838 / VPI 1003</strain>
    </source>
</reference>
<evidence type="ECO:0000313" key="3">
    <source>
        <dbReference type="Proteomes" id="UP000002979"/>
    </source>
</evidence>
<feature type="compositionally biased region" description="Polar residues" evidence="1">
    <location>
        <begin position="16"/>
        <end position="39"/>
    </location>
</feature>
<dbReference type="AlphaFoldDB" id="A4E6J3"/>
<comment type="caution">
    <text evidence="2">The sequence shown here is derived from an EMBL/GenBank/DDBJ whole genome shotgun (WGS) entry which is preliminary data.</text>
</comment>
<reference evidence="2 3" key="2">
    <citation type="submission" date="2007-04" db="EMBL/GenBank/DDBJ databases">
        <authorList>
            <person name="Fulton L."/>
            <person name="Clifton S."/>
            <person name="Fulton B."/>
            <person name="Xu J."/>
            <person name="Minx P."/>
            <person name="Mardis E.R."/>
            <person name="Wilson R.K."/>
        </authorList>
    </citation>
    <scope>NUCLEOTIDE SEQUENCE [LARGE SCALE GENOMIC DNA]</scope>
    <source>
        <strain evidence="3">ATCC 25986 / DSM 3979 / JCM 10188 / KCTC 3647 / NCTC 11838 / VPI 1003</strain>
    </source>
</reference>
<accession>A4E6J3</accession>
<feature type="region of interest" description="Disordered" evidence="1">
    <location>
        <begin position="14"/>
        <end position="39"/>
    </location>
</feature>
<proteinExistence type="predicted"/>
<evidence type="ECO:0000313" key="2">
    <source>
        <dbReference type="EMBL" id="EBA40352.1"/>
    </source>
</evidence>
<dbReference type="EMBL" id="AAVN02000001">
    <property type="protein sequence ID" value="EBA40352.1"/>
    <property type="molecule type" value="Genomic_DNA"/>
</dbReference>